<keyword evidence="1" id="KW-1133">Transmembrane helix</keyword>
<gene>
    <name evidence="2" type="ORF">CE91St55_52910</name>
    <name evidence="3" type="ORF">GNE07_26805</name>
</gene>
<name>A0A174XHX4_9FIRM</name>
<dbReference type="Proteomes" id="UP000434223">
    <property type="component" value="Unassembled WGS sequence"/>
</dbReference>
<sequence>MHKQDSIKQKPQYTRKISPKLGLLGFFGLFGFLGFVPQFFGESGVLDVPFPLIFFCFFGFFGFYYEGKMSGIMIDERYEANVNRAAAIANRVSLTLIIMAAILALSLFRIHDSYGMLKLLLAIIGFAFGLSLFLQEYLLYRFENEE</sequence>
<evidence type="ECO:0000256" key="1">
    <source>
        <dbReference type="SAM" id="Phobius"/>
    </source>
</evidence>
<dbReference type="GeneID" id="93150001"/>
<evidence type="ECO:0000313" key="2">
    <source>
        <dbReference type="EMBL" id="GKH03310.1"/>
    </source>
</evidence>
<dbReference type="EMBL" id="WNME01000029">
    <property type="protein sequence ID" value="MUB66634.1"/>
    <property type="molecule type" value="Genomic_DNA"/>
</dbReference>
<organism evidence="3 4">
    <name type="scientific">Hungatella hathewayi</name>
    <dbReference type="NCBI Taxonomy" id="154046"/>
    <lineage>
        <taxon>Bacteria</taxon>
        <taxon>Bacillati</taxon>
        <taxon>Bacillota</taxon>
        <taxon>Clostridia</taxon>
        <taxon>Lachnospirales</taxon>
        <taxon>Lachnospiraceae</taxon>
        <taxon>Hungatella</taxon>
    </lineage>
</organism>
<reference evidence="3 4" key="1">
    <citation type="submission" date="2019-09" db="EMBL/GenBank/DDBJ databases">
        <title>Draft genome sequencing of Hungatella hathewayi 123Y-2.</title>
        <authorList>
            <person name="Lv Q."/>
            <person name="Li S."/>
        </authorList>
    </citation>
    <scope>NUCLEOTIDE SEQUENCE [LARGE SCALE GENOMIC DNA]</scope>
    <source>
        <strain evidence="3 4">123Y-2</strain>
    </source>
</reference>
<dbReference type="AlphaFoldDB" id="A0A174XHX4"/>
<accession>A0A174XHX4</accession>
<evidence type="ECO:0000313" key="4">
    <source>
        <dbReference type="Proteomes" id="UP000434223"/>
    </source>
</evidence>
<reference evidence="2" key="2">
    <citation type="submission" date="2022-01" db="EMBL/GenBank/DDBJ databases">
        <title>Novel bile acid biosynthetic pathways are enriched in the microbiome of centenarians.</title>
        <authorList>
            <person name="Sato Y."/>
            <person name="Atarashi K."/>
            <person name="Plichta R.D."/>
            <person name="Arai Y."/>
            <person name="Sasajima S."/>
            <person name="Kearney M.S."/>
            <person name="Suda W."/>
            <person name="Takeshita K."/>
            <person name="Sasaki T."/>
            <person name="Okamoto S."/>
            <person name="Skelly N.A."/>
            <person name="Okamura Y."/>
            <person name="Vlamakis H."/>
            <person name="Li Y."/>
            <person name="Tanoue T."/>
            <person name="Takei H."/>
            <person name="Nittono H."/>
            <person name="Narushima S."/>
            <person name="Irie J."/>
            <person name="Itoh H."/>
            <person name="Moriya K."/>
            <person name="Sugiura Y."/>
            <person name="Suematsu M."/>
            <person name="Moritoki N."/>
            <person name="Shibata S."/>
            <person name="Littman R.D."/>
            <person name="Fischbach A.M."/>
            <person name="Uwamino Y."/>
            <person name="Inoue T."/>
            <person name="Honda A."/>
            <person name="Hattori M."/>
            <person name="Murai T."/>
            <person name="Xavier J.R."/>
            <person name="Hirose N."/>
            <person name="Honda K."/>
        </authorList>
    </citation>
    <scope>NUCLEOTIDE SEQUENCE</scope>
    <source>
        <strain evidence="2">CE91-St55</strain>
    </source>
</reference>
<feature type="transmembrane region" description="Helical" evidence="1">
    <location>
        <begin position="21"/>
        <end position="40"/>
    </location>
</feature>
<evidence type="ECO:0000313" key="3">
    <source>
        <dbReference type="EMBL" id="MUB66634.1"/>
    </source>
</evidence>
<dbReference type="Proteomes" id="UP001055091">
    <property type="component" value="Unassembled WGS sequence"/>
</dbReference>
<feature type="transmembrane region" description="Helical" evidence="1">
    <location>
        <begin position="86"/>
        <end position="108"/>
    </location>
</feature>
<keyword evidence="1" id="KW-0472">Membrane</keyword>
<keyword evidence="1" id="KW-0812">Transmembrane</keyword>
<protein>
    <submittedName>
        <fullName evidence="3">DUF3796 domain-containing protein</fullName>
    </submittedName>
</protein>
<dbReference type="RefSeq" id="WP_055651880.1">
    <property type="nucleotide sequence ID" value="NZ_BQNJ01000002.1"/>
</dbReference>
<feature type="transmembrane region" description="Helical" evidence="1">
    <location>
        <begin position="46"/>
        <end position="65"/>
    </location>
</feature>
<feature type="transmembrane region" description="Helical" evidence="1">
    <location>
        <begin position="114"/>
        <end position="134"/>
    </location>
</feature>
<dbReference type="EMBL" id="BQNJ01000002">
    <property type="protein sequence ID" value="GKH03310.1"/>
    <property type="molecule type" value="Genomic_DNA"/>
</dbReference>
<comment type="caution">
    <text evidence="3">The sequence shown here is derived from an EMBL/GenBank/DDBJ whole genome shotgun (WGS) entry which is preliminary data.</text>
</comment>
<dbReference type="OrthoDB" id="9815655at2"/>
<proteinExistence type="predicted"/>